<evidence type="ECO:0000259" key="11">
    <source>
        <dbReference type="Pfam" id="PF01094"/>
    </source>
</evidence>
<dbReference type="Gene3D" id="3.40.50.2300">
    <property type="match status" value="1"/>
</dbReference>
<keyword evidence="13" id="KW-1185">Reference proteome</keyword>
<keyword evidence="5 10" id="KW-0472">Membrane</keyword>
<dbReference type="GO" id="GO:0004965">
    <property type="term" value="F:G protein-coupled GABA receptor activity"/>
    <property type="evidence" value="ECO:0007669"/>
    <property type="project" value="InterPro"/>
</dbReference>
<dbReference type="Proteomes" id="UP001497623">
    <property type="component" value="Unassembled WGS sequence"/>
</dbReference>
<name>A0AAV2RTH8_MEGNR</name>
<accession>A0AAV2RTH8</accession>
<comment type="caution">
    <text evidence="12">The sequence shown here is derived from an EMBL/GenBank/DDBJ whole genome shotgun (WGS) entry which is preliminary data.</text>
</comment>
<keyword evidence="9" id="KW-0067">ATP-binding</keyword>
<dbReference type="GO" id="GO:0005524">
    <property type="term" value="F:ATP binding"/>
    <property type="evidence" value="ECO:0007669"/>
    <property type="project" value="UniProtKB-UniRule"/>
</dbReference>
<dbReference type="GO" id="GO:0038039">
    <property type="term" value="C:G protein-coupled receptor heterodimeric complex"/>
    <property type="evidence" value="ECO:0007669"/>
    <property type="project" value="TreeGrafter"/>
</dbReference>
<dbReference type="InterPro" id="IPR017441">
    <property type="entry name" value="Protein_kinase_ATP_BS"/>
</dbReference>
<keyword evidence="8" id="KW-0807">Transducer</keyword>
<dbReference type="PANTHER" id="PTHR10519:SF74">
    <property type="entry name" value="GAMMA-AMINOBUTYRIC ACID TYPE B RECEPTOR SUBUNIT 2"/>
    <property type="match status" value="1"/>
</dbReference>
<dbReference type="Pfam" id="PF01094">
    <property type="entry name" value="ANF_receptor"/>
    <property type="match status" value="1"/>
</dbReference>
<reference evidence="12 13" key="1">
    <citation type="submission" date="2024-05" db="EMBL/GenBank/DDBJ databases">
        <authorList>
            <person name="Wallberg A."/>
        </authorList>
    </citation>
    <scope>NUCLEOTIDE SEQUENCE [LARGE SCALE GENOMIC DNA]</scope>
</reference>
<keyword evidence="4" id="KW-0297">G-protein coupled receptor</keyword>
<keyword evidence="2 10" id="KW-0812">Transmembrane</keyword>
<dbReference type="SUPFAM" id="SSF56112">
    <property type="entry name" value="Protein kinase-like (PK-like)"/>
    <property type="match status" value="1"/>
</dbReference>
<proteinExistence type="predicted"/>
<dbReference type="SUPFAM" id="SSF53822">
    <property type="entry name" value="Periplasmic binding protein-like I"/>
    <property type="match status" value="1"/>
</dbReference>
<protein>
    <recommendedName>
        <fullName evidence="11">Receptor ligand binding region domain-containing protein</fullName>
    </recommendedName>
</protein>
<evidence type="ECO:0000256" key="8">
    <source>
        <dbReference type="ARBA" id="ARBA00023224"/>
    </source>
</evidence>
<dbReference type="InterPro" id="IPR011009">
    <property type="entry name" value="Kinase-like_dom_sf"/>
</dbReference>
<evidence type="ECO:0000256" key="10">
    <source>
        <dbReference type="SAM" id="Phobius"/>
    </source>
</evidence>
<feature type="non-terminal residue" evidence="12">
    <location>
        <position position="422"/>
    </location>
</feature>
<gene>
    <name evidence="12" type="ORF">MNOR_LOCUS28507</name>
</gene>
<feature type="transmembrane region" description="Helical" evidence="10">
    <location>
        <begin position="332"/>
        <end position="356"/>
    </location>
</feature>
<evidence type="ECO:0000256" key="7">
    <source>
        <dbReference type="ARBA" id="ARBA00023180"/>
    </source>
</evidence>
<evidence type="ECO:0000256" key="6">
    <source>
        <dbReference type="ARBA" id="ARBA00023170"/>
    </source>
</evidence>
<sequence length="422" mass="48705">MYSKVYPVLFSRLGWKQVASLSEDSNKYSEYLTLLEDYLTLRNMSIENRRFPREARSDLTNHLQRLKKSNHRIIIGDFYAETAKHVICQAYRHQMTAKDGFIWFLPRWFEADWYKNNETSNQGDGKVDCSTQEMEEAINGTLSLGYAYYADNTTELDEGITVKEWHEKWTTRMCQRRNYITGDCRQLPNYAGYTYDAVWTYAYALDKLLKEDKSHAVNMHSNKTNTRFVQLIDKTDFMGVSGRIKFHDGPSRQTNVNIMQLQVEKEKVKYVTVGYYDYDLNKEGTDKEGLKLNKTLIKWQTADGKVPDDGSPPEQSCLFSSISRALGVNCEMAIFISMLFGFAVITIIVFAAFIVFKKNMEKRIPPAGTRLWESLDEWEIPREKVVINRTIGEGAFGTVFGGECQFTDNGPWQAVAVKTLKV</sequence>
<evidence type="ECO:0000256" key="9">
    <source>
        <dbReference type="PROSITE-ProRule" id="PRU10141"/>
    </source>
</evidence>
<feature type="domain" description="Receptor ligand binding region" evidence="11">
    <location>
        <begin position="8"/>
        <end position="262"/>
    </location>
</feature>
<keyword evidence="6" id="KW-0675">Receptor</keyword>
<organism evidence="12 13">
    <name type="scientific">Meganyctiphanes norvegica</name>
    <name type="common">Northern krill</name>
    <name type="synonym">Thysanopoda norvegica</name>
    <dbReference type="NCBI Taxonomy" id="48144"/>
    <lineage>
        <taxon>Eukaryota</taxon>
        <taxon>Metazoa</taxon>
        <taxon>Ecdysozoa</taxon>
        <taxon>Arthropoda</taxon>
        <taxon>Crustacea</taxon>
        <taxon>Multicrustacea</taxon>
        <taxon>Malacostraca</taxon>
        <taxon>Eumalacostraca</taxon>
        <taxon>Eucarida</taxon>
        <taxon>Euphausiacea</taxon>
        <taxon>Euphausiidae</taxon>
        <taxon>Meganyctiphanes</taxon>
    </lineage>
</organism>
<comment type="subcellular location">
    <subcellularLocation>
        <location evidence="1">Membrane</location>
    </subcellularLocation>
</comment>
<keyword evidence="9" id="KW-0547">Nucleotide-binding</keyword>
<dbReference type="InterPro" id="IPR001828">
    <property type="entry name" value="ANF_lig-bd_rcpt"/>
</dbReference>
<evidence type="ECO:0000313" key="12">
    <source>
        <dbReference type="EMBL" id="CAL4139772.1"/>
    </source>
</evidence>
<dbReference type="InterPro" id="IPR028082">
    <property type="entry name" value="Peripla_BP_I"/>
</dbReference>
<dbReference type="EMBL" id="CAXKWB010031566">
    <property type="protein sequence ID" value="CAL4139772.1"/>
    <property type="molecule type" value="Genomic_DNA"/>
</dbReference>
<dbReference type="GO" id="GO:0007214">
    <property type="term" value="P:gamma-aminobutyric acid signaling pathway"/>
    <property type="evidence" value="ECO:0007669"/>
    <property type="project" value="TreeGrafter"/>
</dbReference>
<evidence type="ECO:0000256" key="1">
    <source>
        <dbReference type="ARBA" id="ARBA00004370"/>
    </source>
</evidence>
<keyword evidence="7" id="KW-0325">Glycoprotein</keyword>
<evidence type="ECO:0000256" key="5">
    <source>
        <dbReference type="ARBA" id="ARBA00023136"/>
    </source>
</evidence>
<evidence type="ECO:0000256" key="4">
    <source>
        <dbReference type="ARBA" id="ARBA00023040"/>
    </source>
</evidence>
<evidence type="ECO:0000256" key="2">
    <source>
        <dbReference type="ARBA" id="ARBA00022692"/>
    </source>
</evidence>
<dbReference type="PANTHER" id="PTHR10519">
    <property type="entry name" value="GABA-B RECEPTOR"/>
    <property type="match status" value="1"/>
</dbReference>
<keyword evidence="3 10" id="KW-1133">Transmembrane helix</keyword>
<dbReference type="AlphaFoldDB" id="A0AAV2RTH8"/>
<evidence type="ECO:0000313" key="13">
    <source>
        <dbReference type="Proteomes" id="UP001497623"/>
    </source>
</evidence>
<evidence type="ECO:0000256" key="3">
    <source>
        <dbReference type="ARBA" id="ARBA00022989"/>
    </source>
</evidence>
<dbReference type="Gene3D" id="3.30.200.20">
    <property type="entry name" value="Phosphorylase Kinase, domain 1"/>
    <property type="match status" value="1"/>
</dbReference>
<dbReference type="InterPro" id="IPR002455">
    <property type="entry name" value="GPCR3_GABA-B"/>
</dbReference>
<dbReference type="PROSITE" id="PS00107">
    <property type="entry name" value="PROTEIN_KINASE_ATP"/>
    <property type="match status" value="1"/>
</dbReference>
<feature type="binding site" evidence="9">
    <location>
        <position position="418"/>
    </location>
    <ligand>
        <name>ATP</name>
        <dbReference type="ChEBI" id="CHEBI:30616"/>
    </ligand>
</feature>